<dbReference type="EMBL" id="JAHLQT010029899">
    <property type="protein sequence ID" value="KAG7161112.1"/>
    <property type="molecule type" value="Genomic_DNA"/>
</dbReference>
<keyword evidence="3" id="KW-1185">Reference proteome</keyword>
<feature type="region of interest" description="Disordered" evidence="1">
    <location>
        <begin position="64"/>
        <end position="111"/>
    </location>
</feature>
<evidence type="ECO:0000313" key="3">
    <source>
        <dbReference type="Proteomes" id="UP000747542"/>
    </source>
</evidence>
<comment type="caution">
    <text evidence="2">The sequence shown here is derived from an EMBL/GenBank/DDBJ whole genome shotgun (WGS) entry which is preliminary data.</text>
</comment>
<name>A0A8J5JMR0_HOMAM</name>
<dbReference type="AlphaFoldDB" id="A0A8J5JMR0"/>
<protein>
    <recommendedName>
        <fullName evidence="4">Cc8K15.2-like protein</fullName>
    </recommendedName>
</protein>
<proteinExistence type="predicted"/>
<evidence type="ECO:0000256" key="1">
    <source>
        <dbReference type="SAM" id="MobiDB-lite"/>
    </source>
</evidence>
<dbReference type="PANTHER" id="PTHR46113">
    <property type="entry name" value="SNAC DOMAIN-CONTAINING PROTEIN"/>
    <property type="match status" value="1"/>
</dbReference>
<organism evidence="2 3">
    <name type="scientific">Homarus americanus</name>
    <name type="common">American lobster</name>
    <dbReference type="NCBI Taxonomy" id="6706"/>
    <lineage>
        <taxon>Eukaryota</taxon>
        <taxon>Metazoa</taxon>
        <taxon>Ecdysozoa</taxon>
        <taxon>Arthropoda</taxon>
        <taxon>Crustacea</taxon>
        <taxon>Multicrustacea</taxon>
        <taxon>Malacostraca</taxon>
        <taxon>Eumalacostraca</taxon>
        <taxon>Eucarida</taxon>
        <taxon>Decapoda</taxon>
        <taxon>Pleocyemata</taxon>
        <taxon>Astacidea</taxon>
        <taxon>Nephropoidea</taxon>
        <taxon>Nephropidae</taxon>
        <taxon>Homarus</taxon>
    </lineage>
</organism>
<feature type="compositionally biased region" description="Low complexity" evidence="1">
    <location>
        <begin position="80"/>
        <end position="99"/>
    </location>
</feature>
<gene>
    <name evidence="2" type="ORF">Hamer_G029658</name>
</gene>
<feature type="compositionally biased region" description="Basic and acidic residues" evidence="1">
    <location>
        <begin position="64"/>
        <end position="73"/>
    </location>
</feature>
<evidence type="ECO:0008006" key="4">
    <source>
        <dbReference type="Google" id="ProtNLM"/>
    </source>
</evidence>
<accession>A0A8J5JMR0</accession>
<dbReference type="Proteomes" id="UP000747542">
    <property type="component" value="Unassembled WGS sequence"/>
</dbReference>
<sequence length="536" mass="60165">MASTSGSGTKPKTRKDNEVWLIGPTAHALTGLKLPSTGEVMSLFFQIHKVNKATIKESAKEVIKQKTKEDEKQGMNPPFSSSSESEEQVNSSASECSPPKKSKPGKPRAKNIMSPVLAKALDRTKISDRDAVHLIAAAAQTLGHNVEDIAVNRKTIRQSRMKLRVQSFKSAKEQFILNLDPTIPLVVHWDGKLLPETAGGKETYDRLPIIVSYEENEQLLNVSKLPNGTGEAMANAVVEVVKDWKLKDYIVAMSFDTTSSNTGRHTGACKLIEIKLEKNLLWLPCSHHVHEVVIGGVFDRVMGPSTGPDILVFKRFQAFWPNIVQSDYSTAATDQEMDLVVTENREANDLLFLKKISDYTKVDKEVSEEACRKFINHLWYLNEEVVGFAFFDMNVGDETKQRMVDSLKKAQNGNRMKAVVKPQDVNDIHLEDFVSSATSQFFDMLNLPTDFLQLSPSLWQTNAGYCKAQKKLKTMKVVNDVAERGVALIQDYIHVITKDEEQRQFLLQVVSDHRKNFPNSLKRTVIEALKKNDLCC</sequence>
<reference evidence="2" key="1">
    <citation type="journal article" date="2021" name="Sci. Adv.">
        <title>The American lobster genome reveals insights on longevity, neural, and immune adaptations.</title>
        <authorList>
            <person name="Polinski J.M."/>
            <person name="Zimin A.V."/>
            <person name="Clark K.F."/>
            <person name="Kohn A.B."/>
            <person name="Sadowski N."/>
            <person name="Timp W."/>
            <person name="Ptitsyn A."/>
            <person name="Khanna P."/>
            <person name="Romanova D.Y."/>
            <person name="Williams P."/>
            <person name="Greenwood S.J."/>
            <person name="Moroz L.L."/>
            <person name="Walt D.R."/>
            <person name="Bodnar A.G."/>
        </authorList>
    </citation>
    <scope>NUCLEOTIDE SEQUENCE</scope>
    <source>
        <strain evidence="2">GMGI-L3</strain>
    </source>
</reference>
<feature type="compositionally biased region" description="Basic residues" evidence="1">
    <location>
        <begin position="100"/>
        <end position="109"/>
    </location>
</feature>
<evidence type="ECO:0000313" key="2">
    <source>
        <dbReference type="EMBL" id="KAG7161112.1"/>
    </source>
</evidence>
<dbReference type="PANTHER" id="PTHR46113:SF1">
    <property type="entry name" value="PEPTIDASE M17 LEUCYL AMINOPEPTIDASE N-TERMINAL DOMAIN-CONTAINING PROTEIN"/>
    <property type="match status" value="1"/>
</dbReference>